<dbReference type="SMART" id="SM00345">
    <property type="entry name" value="HTH_GNTR"/>
    <property type="match status" value="1"/>
</dbReference>
<dbReference type="Gene3D" id="1.10.10.10">
    <property type="entry name" value="Winged helix-like DNA-binding domain superfamily/Winged helix DNA-binding domain"/>
    <property type="match status" value="1"/>
</dbReference>
<dbReference type="EMBL" id="QYAD01000002">
    <property type="protein sequence ID" value="MBL3690027.1"/>
    <property type="molecule type" value="Genomic_DNA"/>
</dbReference>
<feature type="domain" description="HTH gntR-type" evidence="6">
    <location>
        <begin position="17"/>
        <end position="85"/>
    </location>
</feature>
<keyword evidence="7" id="KW-0032">Aminotransferase</keyword>
<evidence type="ECO:0000256" key="2">
    <source>
        <dbReference type="ARBA" id="ARBA00022898"/>
    </source>
</evidence>
<keyword evidence="3" id="KW-0805">Transcription regulation</keyword>
<dbReference type="PANTHER" id="PTHR46577:SF1">
    <property type="entry name" value="HTH-TYPE TRANSCRIPTIONAL REGULATORY PROTEIN GABR"/>
    <property type="match status" value="1"/>
</dbReference>
<dbReference type="Proteomes" id="UP001646141">
    <property type="component" value="Unassembled WGS sequence"/>
</dbReference>
<evidence type="ECO:0000259" key="6">
    <source>
        <dbReference type="PROSITE" id="PS50949"/>
    </source>
</evidence>
<organism evidence="7 8">
    <name type="scientific">Leucobacter chromiireducens subsp. chromiireducens</name>
    <dbReference type="NCBI Taxonomy" id="660067"/>
    <lineage>
        <taxon>Bacteria</taxon>
        <taxon>Bacillati</taxon>
        <taxon>Actinomycetota</taxon>
        <taxon>Actinomycetes</taxon>
        <taxon>Micrococcales</taxon>
        <taxon>Microbacteriaceae</taxon>
        <taxon>Leucobacter</taxon>
    </lineage>
</organism>
<keyword evidence="2" id="KW-0663">Pyridoxal phosphate</keyword>
<protein>
    <submittedName>
        <fullName evidence="7">Aminotransferase class I/II-fold pyridoxal phosphate-dependent enzyme</fullName>
    </submittedName>
</protein>
<evidence type="ECO:0000313" key="7">
    <source>
        <dbReference type="EMBL" id="MBL3690027.1"/>
    </source>
</evidence>
<keyword evidence="5" id="KW-0804">Transcription</keyword>
<dbReference type="InterPro" id="IPR004839">
    <property type="entry name" value="Aminotransferase_I/II_large"/>
</dbReference>
<comment type="similarity">
    <text evidence="1">In the C-terminal section; belongs to the class-I pyridoxal-phosphate-dependent aminotransferase family.</text>
</comment>
<dbReference type="InterPro" id="IPR015421">
    <property type="entry name" value="PyrdxlP-dep_Trfase_major"/>
</dbReference>
<sequence length="454" mass="47886">MQQARRTAGAGATALFGATAEEIAASVRAQLDAGSLVPGDALPPVRALAEQLGVNRNTALAAYRLLVSAGIAVTRRGGGTILLDPLAVLPEEGRAVKDARDRGALLRDVGHGNPDPALLPDPLSVRLAPAPPRVYGEATSDPGLAEWATKWIARDQSRPFALTVTSGAVDGVERLLAQALAPGDAVALEDPCFLTSISTVKQAGYRPLAVTVDEAGMRPDELRSALEAGARAVVCTPRAHNPTGVSLTEERAAELRAVLADFPHVLIIEDDHFALLSTARYATIVPSTHRRWALVRSLSKVLGPDLRVALVASDPLTAEQLALRISGGITWVSHLLQRVSLALLTAPGSDERTARASAHYAERASSFVAQLARVGLTGSGRDGLNVWVRTGAPAVDMLPRLRERGWLARGGHEFALGATFAAWVRLTVHALDDAEQARLADDLAWAAMGGVEFD</sequence>
<gene>
    <name evidence="7" type="ORF">D3226_08645</name>
</gene>
<dbReference type="InterPro" id="IPR051446">
    <property type="entry name" value="HTH_trans_reg/aminotransferase"/>
</dbReference>
<keyword evidence="8" id="KW-1185">Reference proteome</keyword>
<dbReference type="CDD" id="cd07377">
    <property type="entry name" value="WHTH_GntR"/>
    <property type="match status" value="1"/>
</dbReference>
<dbReference type="InterPro" id="IPR015424">
    <property type="entry name" value="PyrdxlP-dep_Trfase"/>
</dbReference>
<keyword evidence="7" id="KW-0808">Transferase</keyword>
<evidence type="ECO:0000256" key="4">
    <source>
        <dbReference type="ARBA" id="ARBA00023125"/>
    </source>
</evidence>
<reference evidence="7 8" key="1">
    <citation type="submission" date="2018-09" db="EMBL/GenBank/DDBJ databases">
        <title>Comparative genomics of Leucobacter spp.</title>
        <authorList>
            <person name="Reis A.C."/>
            <person name="Kolvenbach B.A."/>
            <person name="Corvini P.F.X."/>
            <person name="Nunes O.C."/>
        </authorList>
    </citation>
    <scope>NUCLEOTIDE SEQUENCE [LARGE SCALE GENOMIC DNA]</scope>
    <source>
        <strain evidence="7 8">L-1</strain>
    </source>
</reference>
<dbReference type="CDD" id="cd00609">
    <property type="entry name" value="AAT_like"/>
    <property type="match status" value="1"/>
</dbReference>
<dbReference type="Pfam" id="PF00155">
    <property type="entry name" value="Aminotran_1_2"/>
    <property type="match status" value="1"/>
</dbReference>
<dbReference type="SUPFAM" id="SSF53383">
    <property type="entry name" value="PLP-dependent transferases"/>
    <property type="match status" value="1"/>
</dbReference>
<dbReference type="RefSeq" id="WP_202382112.1">
    <property type="nucleotide sequence ID" value="NZ_BAAAMA010000002.1"/>
</dbReference>
<dbReference type="InterPro" id="IPR036390">
    <property type="entry name" value="WH_DNA-bd_sf"/>
</dbReference>
<evidence type="ECO:0000313" key="8">
    <source>
        <dbReference type="Proteomes" id="UP001646141"/>
    </source>
</evidence>
<dbReference type="PANTHER" id="PTHR46577">
    <property type="entry name" value="HTH-TYPE TRANSCRIPTIONAL REGULATORY PROTEIN GABR"/>
    <property type="match status" value="1"/>
</dbReference>
<dbReference type="GO" id="GO:0008483">
    <property type="term" value="F:transaminase activity"/>
    <property type="evidence" value="ECO:0007669"/>
    <property type="project" value="UniProtKB-KW"/>
</dbReference>
<accession>A0ABS1SPB4</accession>
<evidence type="ECO:0000256" key="3">
    <source>
        <dbReference type="ARBA" id="ARBA00023015"/>
    </source>
</evidence>
<dbReference type="Pfam" id="PF00392">
    <property type="entry name" value="GntR"/>
    <property type="match status" value="1"/>
</dbReference>
<name>A0ABS1SPB4_9MICO</name>
<proteinExistence type="inferred from homology"/>
<keyword evidence="4" id="KW-0238">DNA-binding</keyword>
<dbReference type="SUPFAM" id="SSF46785">
    <property type="entry name" value="Winged helix' DNA-binding domain"/>
    <property type="match status" value="1"/>
</dbReference>
<dbReference type="InterPro" id="IPR036388">
    <property type="entry name" value="WH-like_DNA-bd_sf"/>
</dbReference>
<dbReference type="PROSITE" id="PS50949">
    <property type="entry name" value="HTH_GNTR"/>
    <property type="match status" value="1"/>
</dbReference>
<evidence type="ECO:0000256" key="1">
    <source>
        <dbReference type="ARBA" id="ARBA00005384"/>
    </source>
</evidence>
<comment type="caution">
    <text evidence="7">The sequence shown here is derived from an EMBL/GenBank/DDBJ whole genome shotgun (WGS) entry which is preliminary data.</text>
</comment>
<dbReference type="Gene3D" id="3.40.640.10">
    <property type="entry name" value="Type I PLP-dependent aspartate aminotransferase-like (Major domain)"/>
    <property type="match status" value="1"/>
</dbReference>
<evidence type="ECO:0000256" key="5">
    <source>
        <dbReference type="ARBA" id="ARBA00023163"/>
    </source>
</evidence>
<dbReference type="InterPro" id="IPR000524">
    <property type="entry name" value="Tscrpt_reg_HTH_GntR"/>
</dbReference>